<reference evidence="1" key="1">
    <citation type="submission" date="2024-08" db="EMBL/GenBank/DDBJ databases">
        <authorList>
            <person name="Chaddad Z."/>
            <person name="Lamrabet M."/>
            <person name="Bouhnik O."/>
            <person name="Alami S."/>
            <person name="Wipf D."/>
            <person name="Courty P.E."/>
            <person name="Missbah El Idrissi M."/>
        </authorList>
    </citation>
    <scope>NUCLEOTIDE SEQUENCE</scope>
    <source>
        <strain evidence="1">LLZ17</strain>
    </source>
</reference>
<protein>
    <submittedName>
        <fullName evidence="1">Uncharacterized protein</fullName>
    </submittedName>
</protein>
<evidence type="ECO:0000313" key="1">
    <source>
        <dbReference type="EMBL" id="XDV61472.1"/>
    </source>
</evidence>
<dbReference type="AlphaFoldDB" id="A0AB39XUN3"/>
<dbReference type="RefSeq" id="WP_369726809.1">
    <property type="nucleotide sequence ID" value="NZ_CP165734.1"/>
</dbReference>
<sequence length="127" mass="14370">MIDAFDGGIEILDPGRKDLTEDASGVGDAELCYWLRWHNGGFLACCRMFRPFCPLWRGKVTRFCVGLKMPDFARYDGKLGSGWMMLRRCVLVFCLAAQGLALNGCTRCGPIWDDWLHSPKSCRSDRL</sequence>
<name>A0AB39XUN3_9BRAD</name>
<gene>
    <name evidence="1" type="ORF">AB8Z38_01260</name>
</gene>
<proteinExistence type="predicted"/>
<accession>A0AB39XUN3</accession>
<dbReference type="EMBL" id="CP165734">
    <property type="protein sequence ID" value="XDV61472.1"/>
    <property type="molecule type" value="Genomic_DNA"/>
</dbReference>
<organism evidence="1">
    <name type="scientific">Bradyrhizobium sp. LLZ17</name>
    <dbReference type="NCBI Taxonomy" id="3239388"/>
    <lineage>
        <taxon>Bacteria</taxon>
        <taxon>Pseudomonadati</taxon>
        <taxon>Pseudomonadota</taxon>
        <taxon>Alphaproteobacteria</taxon>
        <taxon>Hyphomicrobiales</taxon>
        <taxon>Nitrobacteraceae</taxon>
        <taxon>Bradyrhizobium</taxon>
    </lineage>
</organism>